<evidence type="ECO:0000256" key="2">
    <source>
        <dbReference type="ARBA" id="ARBA00022643"/>
    </source>
</evidence>
<dbReference type="SUPFAM" id="SSF51679">
    <property type="entry name" value="Bacterial luciferase-like"/>
    <property type="match status" value="1"/>
</dbReference>
<keyword evidence="8" id="KW-1185">Reference proteome</keyword>
<evidence type="ECO:0000256" key="1">
    <source>
        <dbReference type="ARBA" id="ARBA00022630"/>
    </source>
</evidence>
<gene>
    <name evidence="7" type="ORF">HKD19_12475</name>
</gene>
<reference evidence="7" key="2">
    <citation type="submission" date="2020-11" db="EMBL/GenBank/DDBJ databases">
        <title>Description of novel Gluconobacter species.</title>
        <authorList>
            <person name="Cleenwerck I."/>
            <person name="Cnockaert M."/>
            <person name="Borremans W."/>
            <person name="Wieme A.D."/>
            <person name="De Vuyst L."/>
            <person name="Vandamme P."/>
        </authorList>
    </citation>
    <scope>NUCLEOTIDE SEQUENCE</scope>
    <source>
        <strain evidence="7">LMG 1745</strain>
    </source>
</reference>
<dbReference type="EMBL" id="JABCQH010000012">
    <property type="protein sequence ID" value="MBF0889360.1"/>
    <property type="molecule type" value="Genomic_DNA"/>
</dbReference>
<dbReference type="InterPro" id="IPR020020">
    <property type="entry name" value="Luciferase-type_oxidoreductase"/>
</dbReference>
<dbReference type="Gene3D" id="3.20.20.30">
    <property type="entry name" value="Luciferase-like domain"/>
    <property type="match status" value="1"/>
</dbReference>
<dbReference type="InterPro" id="IPR036661">
    <property type="entry name" value="Luciferase-like_sf"/>
</dbReference>
<feature type="transmembrane region" description="Helical" evidence="5">
    <location>
        <begin position="83"/>
        <end position="105"/>
    </location>
</feature>
<organism evidence="7 8">
    <name type="scientific">Gluconobacter cadivus</name>
    <dbReference type="NCBI Taxonomy" id="2728101"/>
    <lineage>
        <taxon>Bacteria</taxon>
        <taxon>Pseudomonadati</taxon>
        <taxon>Pseudomonadota</taxon>
        <taxon>Alphaproteobacteria</taxon>
        <taxon>Acetobacterales</taxon>
        <taxon>Acetobacteraceae</taxon>
        <taxon>Gluconobacter</taxon>
    </lineage>
</organism>
<dbReference type="Pfam" id="PF00296">
    <property type="entry name" value="Bac_luciferase"/>
    <property type="match status" value="1"/>
</dbReference>
<accession>A0ABR9YXT3</accession>
<keyword evidence="3 7" id="KW-0560">Oxidoreductase</keyword>
<evidence type="ECO:0000313" key="7">
    <source>
        <dbReference type="EMBL" id="MBF0889360.1"/>
    </source>
</evidence>
<evidence type="ECO:0000313" key="8">
    <source>
        <dbReference type="Proteomes" id="UP000662701"/>
    </source>
</evidence>
<evidence type="ECO:0000259" key="6">
    <source>
        <dbReference type="Pfam" id="PF00296"/>
    </source>
</evidence>
<keyword evidence="5" id="KW-0472">Membrane</keyword>
<reference evidence="7" key="1">
    <citation type="submission" date="2020-04" db="EMBL/GenBank/DDBJ databases">
        <authorList>
            <person name="Sombolestani A."/>
        </authorList>
    </citation>
    <scope>NUCLEOTIDE SEQUENCE</scope>
    <source>
        <strain evidence="7">LMG 1745</strain>
    </source>
</reference>
<dbReference type="PANTHER" id="PTHR30011:SF16">
    <property type="entry name" value="C2H2 FINGER DOMAIN TRANSCRIPTION FACTOR (EUROFUNG)-RELATED"/>
    <property type="match status" value="1"/>
</dbReference>
<keyword evidence="5" id="KW-0812">Transmembrane</keyword>
<keyword evidence="2" id="KW-0288">FMN</keyword>
<comment type="caution">
    <text evidence="7">The sequence shown here is derived from an EMBL/GenBank/DDBJ whole genome shotgun (WGS) entry which is preliminary data.</text>
</comment>
<feature type="domain" description="Luciferase-like" evidence="6">
    <location>
        <begin position="38"/>
        <end position="241"/>
    </location>
</feature>
<evidence type="ECO:0000256" key="5">
    <source>
        <dbReference type="SAM" id="Phobius"/>
    </source>
</evidence>
<keyword evidence="4" id="KW-0503">Monooxygenase</keyword>
<dbReference type="GO" id="GO:0016491">
    <property type="term" value="F:oxidoreductase activity"/>
    <property type="evidence" value="ECO:0007669"/>
    <property type="project" value="UniProtKB-KW"/>
</dbReference>
<dbReference type="NCBIfam" id="TIGR03571">
    <property type="entry name" value="lucif_BA3436"/>
    <property type="match status" value="1"/>
</dbReference>
<dbReference type="PANTHER" id="PTHR30011">
    <property type="entry name" value="ALKANESULFONATE MONOOXYGENASE-RELATED"/>
    <property type="match status" value="1"/>
</dbReference>
<name>A0ABR9YXT3_9PROT</name>
<evidence type="ECO:0000256" key="4">
    <source>
        <dbReference type="ARBA" id="ARBA00023033"/>
    </source>
</evidence>
<sequence length="329" mass="36592">MTMTLDLRFESHPGFRRLFAPGHLTIGLIMPLETYPGRPGPTMNGHLEMARLADSSALGALWMRDIPFYDPHYGDVGQVFESLIYISALSAVTTSITLGTAGIILPFREPKILAKQVMSLDHLSDGRMVLGLSSGDRPAEYPIFDIDYSTRGERFRDAFNVYKSISENDFPTFFSSRFGKSEGTHDLIPKAAFEQVPSIAVGRSQQSLDWIARHMDGLLVPSPPVSSIKSFVTEWQTHVRETSGSRSFKPLGIAGYLDLVEDRDYPFEAIRSGFRSGSRTLASFLEVARDAGVNHVAFNPSISRRPYTDIMDNIIEDILPYFPALSSKS</sequence>
<keyword evidence="5" id="KW-1133">Transmembrane helix</keyword>
<dbReference type="Proteomes" id="UP000662701">
    <property type="component" value="Unassembled WGS sequence"/>
</dbReference>
<evidence type="ECO:0000256" key="3">
    <source>
        <dbReference type="ARBA" id="ARBA00023002"/>
    </source>
</evidence>
<protein>
    <submittedName>
        <fullName evidence="7">TIGR03571 family LLM class oxidoreductase</fullName>
        <ecNumber evidence="7">1.-.-.-</ecNumber>
    </submittedName>
</protein>
<proteinExistence type="predicted"/>
<dbReference type="InterPro" id="IPR051260">
    <property type="entry name" value="Diverse_substr_monoxygenases"/>
</dbReference>
<keyword evidence="1" id="KW-0285">Flavoprotein</keyword>
<dbReference type="EC" id="1.-.-.-" evidence="7"/>
<dbReference type="InterPro" id="IPR011251">
    <property type="entry name" value="Luciferase-like_dom"/>
</dbReference>